<accession>A0A1G2S560</accession>
<gene>
    <name evidence="4" type="ORF">A2675_00670</name>
</gene>
<dbReference type="GO" id="GO:0120147">
    <property type="term" value="F:formylglycine-generating oxidase activity"/>
    <property type="evidence" value="ECO:0007669"/>
    <property type="project" value="TreeGrafter"/>
</dbReference>
<sequence>MPEQKRLEDLASDIRVSDESSGHSSRKRVMKNNAPRASTLRRYANNVVFGTTIAVMGILGFSALLYVRRDMDREHQSTNQQYENQTSPSTTALQYVVAAPETSLESTIEKQPIEQAHTAPYVEASQQPPLPLQQPTILSPLAQLDGHLSHQILNESTQTNDTATEHPQEITNSIGMRLKLIPAGSFMMGDRSPEFVRDNHQLPLHEVTLPAFYMGTTEVPVRLFELYVQECPEETNWQNSYRQRWWGEQLQHRDHPITVSWYDARFFCMWLTRHEPEGVYSLPSESQWEYACRANTITRFNTGNDISLNDANFHLNASIQDAIRDVASYPPNAWGLFDMHGNVWEWTQDIYIGGYLNAPTDGSAREYSPAYGLRVRRGGSFREIQEACNSADRSAGNSSLGHVDTGFRVVRTLDSAPSRE</sequence>
<organism evidence="4 5">
    <name type="scientific">Candidatus Yonathbacteria bacterium RIFCSPHIGHO2_01_FULL_51_10</name>
    <dbReference type="NCBI Taxonomy" id="1802723"/>
    <lineage>
        <taxon>Bacteria</taxon>
        <taxon>Candidatus Yonathiibacteriota</taxon>
    </lineage>
</organism>
<dbReference type="Gene3D" id="3.90.1580.10">
    <property type="entry name" value="paralog of FGE (formylglycine-generating enzyme)"/>
    <property type="match status" value="1"/>
</dbReference>
<dbReference type="InterPro" id="IPR005532">
    <property type="entry name" value="SUMF_dom"/>
</dbReference>
<reference evidence="4 5" key="1">
    <citation type="journal article" date="2016" name="Nat. Commun.">
        <title>Thousands of microbial genomes shed light on interconnected biogeochemical processes in an aquifer system.</title>
        <authorList>
            <person name="Anantharaman K."/>
            <person name="Brown C.T."/>
            <person name="Hug L.A."/>
            <person name="Sharon I."/>
            <person name="Castelle C.J."/>
            <person name="Probst A.J."/>
            <person name="Thomas B.C."/>
            <person name="Singh A."/>
            <person name="Wilkins M.J."/>
            <person name="Karaoz U."/>
            <person name="Brodie E.L."/>
            <person name="Williams K.H."/>
            <person name="Hubbard S.S."/>
            <person name="Banfield J.F."/>
        </authorList>
    </citation>
    <scope>NUCLEOTIDE SEQUENCE [LARGE SCALE GENOMIC DNA]</scope>
</reference>
<dbReference type="STRING" id="1802723.A2675_00670"/>
<feature type="region of interest" description="Disordered" evidence="1">
    <location>
        <begin position="1"/>
        <end position="33"/>
    </location>
</feature>
<proteinExistence type="predicted"/>
<protein>
    <recommendedName>
        <fullName evidence="3">Sulfatase-modifying factor enzyme-like domain-containing protein</fullName>
    </recommendedName>
</protein>
<evidence type="ECO:0000313" key="5">
    <source>
        <dbReference type="Proteomes" id="UP000176997"/>
    </source>
</evidence>
<dbReference type="InterPro" id="IPR051043">
    <property type="entry name" value="Sulfatase_Mod_Factor_Kinase"/>
</dbReference>
<dbReference type="Proteomes" id="UP000176997">
    <property type="component" value="Unassembled WGS sequence"/>
</dbReference>
<evidence type="ECO:0000259" key="3">
    <source>
        <dbReference type="Pfam" id="PF03781"/>
    </source>
</evidence>
<dbReference type="Pfam" id="PF03781">
    <property type="entry name" value="FGE-sulfatase"/>
    <property type="match status" value="1"/>
</dbReference>
<name>A0A1G2S560_9BACT</name>
<dbReference type="SUPFAM" id="SSF56436">
    <property type="entry name" value="C-type lectin-like"/>
    <property type="match status" value="1"/>
</dbReference>
<feature type="transmembrane region" description="Helical" evidence="2">
    <location>
        <begin position="47"/>
        <end position="67"/>
    </location>
</feature>
<dbReference type="PANTHER" id="PTHR23150">
    <property type="entry name" value="SULFATASE MODIFYING FACTOR 1, 2"/>
    <property type="match status" value="1"/>
</dbReference>
<evidence type="ECO:0000313" key="4">
    <source>
        <dbReference type="EMBL" id="OHA79809.1"/>
    </source>
</evidence>
<keyword evidence="2" id="KW-0812">Transmembrane</keyword>
<dbReference type="InterPro" id="IPR042095">
    <property type="entry name" value="SUMF_sf"/>
</dbReference>
<dbReference type="AlphaFoldDB" id="A0A1G2S560"/>
<keyword evidence="2" id="KW-1133">Transmembrane helix</keyword>
<keyword evidence="2" id="KW-0472">Membrane</keyword>
<evidence type="ECO:0000256" key="1">
    <source>
        <dbReference type="SAM" id="MobiDB-lite"/>
    </source>
</evidence>
<dbReference type="EMBL" id="MHUS01000042">
    <property type="protein sequence ID" value="OHA79809.1"/>
    <property type="molecule type" value="Genomic_DNA"/>
</dbReference>
<dbReference type="PANTHER" id="PTHR23150:SF19">
    <property type="entry name" value="FORMYLGLYCINE-GENERATING ENZYME"/>
    <property type="match status" value="1"/>
</dbReference>
<comment type="caution">
    <text evidence="4">The sequence shown here is derived from an EMBL/GenBank/DDBJ whole genome shotgun (WGS) entry which is preliminary data.</text>
</comment>
<evidence type="ECO:0000256" key="2">
    <source>
        <dbReference type="SAM" id="Phobius"/>
    </source>
</evidence>
<dbReference type="InterPro" id="IPR016187">
    <property type="entry name" value="CTDL_fold"/>
</dbReference>
<feature type="domain" description="Sulfatase-modifying factor enzyme-like" evidence="3">
    <location>
        <begin position="180"/>
        <end position="411"/>
    </location>
</feature>